<evidence type="ECO:0000256" key="2">
    <source>
        <dbReference type="ARBA" id="ARBA00011984"/>
    </source>
</evidence>
<dbReference type="InterPro" id="IPR027417">
    <property type="entry name" value="P-loop_NTPase"/>
</dbReference>
<dbReference type="InterPro" id="IPR001806">
    <property type="entry name" value="Small_GTPase"/>
</dbReference>
<reference evidence="6" key="3">
    <citation type="submission" date="2021-06" db="EMBL/GenBank/DDBJ databases">
        <title>Chromosome-level genome assembly for S. haematobium.</title>
        <authorList>
            <person name="Stroehlein A.J."/>
        </authorList>
    </citation>
    <scope>NUCLEOTIDE SEQUENCE</scope>
</reference>
<dbReference type="AlphaFoldDB" id="A0A922S7L1"/>
<name>A0A922S7L1_SCHHA</name>
<dbReference type="EMBL" id="AMPZ03000001">
    <property type="protein sequence ID" value="KAH9596734.1"/>
    <property type="molecule type" value="Genomic_DNA"/>
</dbReference>
<dbReference type="PANTHER" id="PTHR45704">
    <property type="entry name" value="RAS-LIKE FAMILY MEMBER 11"/>
    <property type="match status" value="1"/>
</dbReference>
<keyword evidence="3" id="KW-0378">Hydrolase</keyword>
<evidence type="ECO:0000313" key="6">
    <source>
        <dbReference type="EMBL" id="KAH9596734.1"/>
    </source>
</evidence>
<dbReference type="PROSITE" id="PS51421">
    <property type="entry name" value="RAS"/>
    <property type="match status" value="1"/>
</dbReference>
<dbReference type="GO" id="GO:0005525">
    <property type="term" value="F:GTP binding"/>
    <property type="evidence" value="ECO:0007669"/>
    <property type="project" value="InterPro"/>
</dbReference>
<proteinExistence type="inferred from homology"/>
<dbReference type="SUPFAM" id="SSF52540">
    <property type="entry name" value="P-loop containing nucleoside triphosphate hydrolases"/>
    <property type="match status" value="1"/>
</dbReference>
<dbReference type="GeneID" id="75578087"/>
<protein>
    <recommendedName>
        <fullName evidence="2">small monomeric GTPase</fullName>
        <ecNumber evidence="2">3.6.5.2</ecNumber>
    </recommendedName>
</protein>
<dbReference type="SMART" id="SM00173">
    <property type="entry name" value="RAS"/>
    <property type="match status" value="1"/>
</dbReference>
<organism evidence="6 7">
    <name type="scientific">Schistosoma haematobium</name>
    <name type="common">Blood fluke</name>
    <dbReference type="NCBI Taxonomy" id="6185"/>
    <lineage>
        <taxon>Eukaryota</taxon>
        <taxon>Metazoa</taxon>
        <taxon>Spiralia</taxon>
        <taxon>Lophotrochozoa</taxon>
        <taxon>Platyhelminthes</taxon>
        <taxon>Trematoda</taxon>
        <taxon>Digenea</taxon>
        <taxon>Strigeidida</taxon>
        <taxon>Schistosomatoidea</taxon>
        <taxon>Schistosomatidae</taxon>
        <taxon>Schistosoma</taxon>
    </lineage>
</organism>
<dbReference type="InterPro" id="IPR051065">
    <property type="entry name" value="Ras-related_GTPase"/>
</dbReference>
<reference evidence="6" key="4">
    <citation type="journal article" date="2022" name="PLoS Pathog.">
        <title>Chromosome-level genome of Schistosoma haematobium underpins genome-wide explorations of molecular variation.</title>
        <authorList>
            <person name="Stroehlein A.J."/>
            <person name="Korhonen P.K."/>
            <person name="Lee V.V."/>
            <person name="Ralph S.A."/>
            <person name="Mentink-Kane M."/>
            <person name="You H."/>
            <person name="McManus D.P."/>
            <person name="Tchuente L.T."/>
            <person name="Stothard J.R."/>
            <person name="Kaur P."/>
            <person name="Dudchenko O."/>
            <person name="Aiden E.L."/>
            <person name="Yang B."/>
            <person name="Yang H."/>
            <person name="Emery A.M."/>
            <person name="Webster B.L."/>
            <person name="Brindley P.J."/>
            <person name="Rollinson D."/>
            <person name="Chang B.C.H."/>
            <person name="Gasser R.B."/>
            <person name="Young N.D."/>
        </authorList>
    </citation>
    <scope>NUCLEOTIDE SEQUENCE</scope>
</reference>
<comment type="catalytic activity">
    <reaction evidence="4">
        <text>GTP + H2O = GDP + phosphate + H(+)</text>
        <dbReference type="Rhea" id="RHEA:19669"/>
        <dbReference type="ChEBI" id="CHEBI:15377"/>
        <dbReference type="ChEBI" id="CHEBI:15378"/>
        <dbReference type="ChEBI" id="CHEBI:37565"/>
        <dbReference type="ChEBI" id="CHEBI:43474"/>
        <dbReference type="ChEBI" id="CHEBI:58189"/>
        <dbReference type="EC" id="3.6.5.2"/>
    </reaction>
</comment>
<feature type="region of interest" description="Disordered" evidence="5">
    <location>
        <begin position="350"/>
        <end position="419"/>
    </location>
</feature>
<evidence type="ECO:0000256" key="4">
    <source>
        <dbReference type="ARBA" id="ARBA00048098"/>
    </source>
</evidence>
<comment type="similarity">
    <text evidence="1">Belongs to the small GTPase superfamily. Ras family.</text>
</comment>
<dbReference type="Proteomes" id="UP000471633">
    <property type="component" value="Unassembled WGS sequence"/>
</dbReference>
<dbReference type="EC" id="3.6.5.2" evidence="2"/>
<dbReference type="PROSITE" id="PS51419">
    <property type="entry name" value="RAB"/>
    <property type="match status" value="1"/>
</dbReference>
<gene>
    <name evidence="6" type="ORF">MS3_00010239</name>
</gene>
<comment type="caution">
    <text evidence="6">The sequence shown here is derived from an EMBL/GenBank/DDBJ whole genome shotgun (WGS) entry which is preliminary data.</text>
</comment>
<feature type="compositionally biased region" description="Low complexity" evidence="5">
    <location>
        <begin position="296"/>
        <end position="313"/>
    </location>
</feature>
<feature type="region of interest" description="Disordered" evidence="5">
    <location>
        <begin position="117"/>
        <end position="164"/>
    </location>
</feature>
<dbReference type="CTD" id="75578087"/>
<dbReference type="RefSeq" id="XP_051075367.1">
    <property type="nucleotide sequence ID" value="XM_051218597.1"/>
</dbReference>
<feature type="compositionally biased region" description="Low complexity" evidence="5">
    <location>
        <begin position="399"/>
        <end position="417"/>
    </location>
</feature>
<dbReference type="KEGG" id="shx:MS3_00010239"/>
<dbReference type="GO" id="GO:0003925">
    <property type="term" value="F:G protein activity"/>
    <property type="evidence" value="ECO:0007669"/>
    <property type="project" value="UniProtKB-EC"/>
</dbReference>
<reference evidence="6" key="1">
    <citation type="journal article" date="2012" name="Nat. Genet.">
        <title>Whole-genome sequence of Schistosoma haematobium.</title>
        <authorList>
            <person name="Young N.D."/>
            <person name="Jex A.R."/>
            <person name="Li B."/>
            <person name="Liu S."/>
            <person name="Yang L."/>
            <person name="Xiong Z."/>
            <person name="Li Y."/>
            <person name="Cantacessi C."/>
            <person name="Hall R.S."/>
            <person name="Xu X."/>
            <person name="Chen F."/>
            <person name="Wu X."/>
            <person name="Zerlotini A."/>
            <person name="Oliveira G."/>
            <person name="Hofmann A."/>
            <person name="Zhang G."/>
            <person name="Fang X."/>
            <person name="Kang Y."/>
            <person name="Campbell B.E."/>
            <person name="Loukas A."/>
            <person name="Ranganathan S."/>
            <person name="Rollinson D."/>
            <person name="Rinaldi G."/>
            <person name="Brindley P.J."/>
            <person name="Yang H."/>
            <person name="Wang J."/>
            <person name="Wang J."/>
            <person name="Gasser R.B."/>
        </authorList>
    </citation>
    <scope>NUCLEOTIDE SEQUENCE</scope>
</reference>
<dbReference type="Pfam" id="PF00071">
    <property type="entry name" value="Ras"/>
    <property type="match status" value="2"/>
</dbReference>
<feature type="region of interest" description="Disordered" evidence="5">
    <location>
        <begin position="287"/>
        <end position="313"/>
    </location>
</feature>
<evidence type="ECO:0000256" key="1">
    <source>
        <dbReference type="ARBA" id="ARBA00008344"/>
    </source>
</evidence>
<dbReference type="Gene3D" id="3.40.50.300">
    <property type="entry name" value="P-loop containing nucleotide triphosphate hydrolases"/>
    <property type="match status" value="2"/>
</dbReference>
<feature type="compositionally biased region" description="Polar residues" evidence="5">
    <location>
        <begin position="377"/>
        <end position="393"/>
    </location>
</feature>
<feature type="compositionally biased region" description="Low complexity" evidence="5">
    <location>
        <begin position="130"/>
        <end position="159"/>
    </location>
</feature>
<feature type="compositionally biased region" description="Low complexity" evidence="5">
    <location>
        <begin position="364"/>
        <end position="376"/>
    </location>
</feature>
<evidence type="ECO:0000313" key="7">
    <source>
        <dbReference type="Proteomes" id="UP000471633"/>
    </source>
</evidence>
<reference evidence="6" key="2">
    <citation type="journal article" date="2019" name="Gigascience">
        <title>High-quality Schistosoma haematobium genome achieved by single-molecule and long-range sequencing.</title>
        <authorList>
            <person name="Stroehlein A.J."/>
            <person name="Korhonen P.K."/>
            <person name="Chong T.M."/>
            <person name="Lim Y.L."/>
            <person name="Chan K.G."/>
            <person name="Webster B."/>
            <person name="Rollinson D."/>
            <person name="Brindley P.J."/>
            <person name="Gasser R.B."/>
            <person name="Young N.D."/>
        </authorList>
    </citation>
    <scope>NUCLEOTIDE SEQUENCE</scope>
</reference>
<sequence length="478" mass="52384">MQRLYAKSVANVNTINISIIGMNGSGKSAVVVKYLTRRFIVEYAPYLSDSYTKADSVDGHELTVNIQDTSDSDEIDLDDIIKWSQAIIILFSMTSRRSFYRAQELVEAIHSQSELIDRKPKLSGTQQSKSNNSQHINTSSSTSLSTSSVSSVNPYSSSTQHSLTQSGSLRRSALYNINTVKPPSIILVANKSDLERFRLVQKAEAEEFAKFHGIPYYEITVTETYKEVQTIFHAAARLCLQSKGLKPRQMNGQTTSSGRGILPGGNPPSVLTSLAVSPSLLLQKKSTSVSPNLEVTTSTESELNTTTTATTGGSASILSNLKLRAASPNLVTSGIKTPTSIRFIGSQSILNSKLPPTPPNQPVTQLSSTQQQQTNSKPVTIQPTSMTQTPNTLTRKHPSVSSSQPTTEQQTTSSITPANINQTLSTSQIQLNKKPPSITLPQPKKSGLGFKFFSKKVIYCKQFPFLFFQCFINYYYKL</sequence>
<evidence type="ECO:0000256" key="3">
    <source>
        <dbReference type="ARBA" id="ARBA00022801"/>
    </source>
</evidence>
<evidence type="ECO:0000256" key="5">
    <source>
        <dbReference type="SAM" id="MobiDB-lite"/>
    </source>
</evidence>
<accession>A0A922S7L1</accession>
<keyword evidence="7" id="KW-1185">Reference proteome</keyword>